<dbReference type="PANTHER" id="PTHR42663">
    <property type="entry name" value="HYDROLASE C777.06C-RELATED-RELATED"/>
    <property type="match status" value="1"/>
</dbReference>
<keyword evidence="2" id="KW-0378">Hydrolase</keyword>
<protein>
    <submittedName>
        <fullName evidence="2">Phosphoribosyl 1,2-cyclic phosphate phosphodiesterase</fullName>
        <ecNumber evidence="2">3.1.4.55</ecNumber>
    </submittedName>
</protein>
<dbReference type="PANTHER" id="PTHR42663:SF6">
    <property type="entry name" value="HYDROLASE C777.06C-RELATED"/>
    <property type="match status" value="1"/>
</dbReference>
<dbReference type="Proteomes" id="UP001258315">
    <property type="component" value="Unassembled WGS sequence"/>
</dbReference>
<dbReference type="SUPFAM" id="SSF56281">
    <property type="entry name" value="Metallo-hydrolase/oxidoreductase"/>
    <property type="match status" value="1"/>
</dbReference>
<proteinExistence type="predicted"/>
<dbReference type="InterPro" id="IPR001279">
    <property type="entry name" value="Metallo-B-lactamas"/>
</dbReference>
<dbReference type="CDD" id="cd16279">
    <property type="entry name" value="metallo-hydrolase-like_MBL-fold"/>
    <property type="match status" value="1"/>
</dbReference>
<gene>
    <name evidence="2" type="ORF">QE417_004232</name>
</gene>
<feature type="domain" description="Metallo-beta-lactamase" evidence="1">
    <location>
        <begin position="34"/>
        <end position="224"/>
    </location>
</feature>
<evidence type="ECO:0000313" key="3">
    <source>
        <dbReference type="Proteomes" id="UP001258315"/>
    </source>
</evidence>
<organism evidence="2 3">
    <name type="scientific">Mucilaginibacter terrae</name>
    <dbReference type="NCBI Taxonomy" id="1955052"/>
    <lineage>
        <taxon>Bacteria</taxon>
        <taxon>Pseudomonadati</taxon>
        <taxon>Bacteroidota</taxon>
        <taxon>Sphingobacteriia</taxon>
        <taxon>Sphingobacteriales</taxon>
        <taxon>Sphingobacteriaceae</taxon>
        <taxon>Mucilaginibacter</taxon>
    </lineage>
</organism>
<dbReference type="EMBL" id="JAVLVU010000001">
    <property type="protein sequence ID" value="MDT3405160.1"/>
    <property type="molecule type" value="Genomic_DNA"/>
</dbReference>
<name>A0ABU3GZR3_9SPHI</name>
<sequence length="265" mass="29719">MTITFLGTGTSQGVPVIACECEVCTSTDTRDKHLRSSVLVEAEGKVIVIDSGPDFRYQMLRAGVKHLDAVVFTHEHKDHTAGLDDIRAFNFVQQEPMDVYATERVQQSLKQEFAYIFAAFKYPGIPQLNLHTINNNEPFNVGALQFTPIEVMHYRLPVLGFRIGDFTYITDAKTIAPEEVEKIKGTKILVINALQKQPHISHFTFDEAIAFAQQIGAEKTYFTHISHRLGKYEDVSKELPEGIELAYDGLKIEVAPPQPSPGERV</sequence>
<dbReference type="GO" id="GO:0103043">
    <property type="term" value="F:phosphoribosyl 1,2-cyclic phosphate phosphodiesterase activity"/>
    <property type="evidence" value="ECO:0007669"/>
    <property type="project" value="UniProtKB-EC"/>
</dbReference>
<evidence type="ECO:0000313" key="2">
    <source>
        <dbReference type="EMBL" id="MDT3405160.1"/>
    </source>
</evidence>
<evidence type="ECO:0000259" key="1">
    <source>
        <dbReference type="SMART" id="SM00849"/>
    </source>
</evidence>
<dbReference type="RefSeq" id="WP_311953352.1">
    <property type="nucleotide sequence ID" value="NZ_JAVLVU010000001.1"/>
</dbReference>
<reference evidence="3" key="1">
    <citation type="submission" date="2023-07" db="EMBL/GenBank/DDBJ databases">
        <title>Functional and genomic diversity of the sorghum phyllosphere microbiome.</title>
        <authorList>
            <person name="Shade A."/>
        </authorList>
    </citation>
    <scope>NUCLEOTIDE SEQUENCE [LARGE SCALE GENOMIC DNA]</scope>
    <source>
        <strain evidence="3">SORGH_AS_0422</strain>
    </source>
</reference>
<dbReference type="InterPro" id="IPR036866">
    <property type="entry name" value="RibonucZ/Hydroxyglut_hydro"/>
</dbReference>
<comment type="caution">
    <text evidence="2">The sequence shown here is derived from an EMBL/GenBank/DDBJ whole genome shotgun (WGS) entry which is preliminary data.</text>
</comment>
<accession>A0ABU3GZR3</accession>
<dbReference type="EC" id="3.1.4.55" evidence="2"/>
<dbReference type="SMART" id="SM00849">
    <property type="entry name" value="Lactamase_B"/>
    <property type="match status" value="1"/>
</dbReference>
<dbReference type="Gene3D" id="3.60.15.10">
    <property type="entry name" value="Ribonuclease Z/Hydroxyacylglutathione hydrolase-like"/>
    <property type="match status" value="1"/>
</dbReference>
<keyword evidence="3" id="KW-1185">Reference proteome</keyword>
<dbReference type="Pfam" id="PF12706">
    <property type="entry name" value="Lactamase_B_2"/>
    <property type="match status" value="1"/>
</dbReference>